<dbReference type="EMBL" id="JRPD02000035">
    <property type="protein sequence ID" value="TLD98277.1"/>
    <property type="molecule type" value="Genomic_DNA"/>
</dbReference>
<evidence type="ECO:0000313" key="3">
    <source>
        <dbReference type="EMBL" id="STQ85573.1"/>
    </source>
</evidence>
<evidence type="ECO:0000259" key="2">
    <source>
        <dbReference type="Pfam" id="PF13186"/>
    </source>
</evidence>
<keyword evidence="6" id="KW-1185">Reference proteome</keyword>
<evidence type="ECO:0000256" key="1">
    <source>
        <dbReference type="SAM" id="MobiDB-lite"/>
    </source>
</evidence>
<dbReference type="EMBL" id="UGJE01000002">
    <property type="protein sequence ID" value="STQ85573.1"/>
    <property type="molecule type" value="Genomic_DNA"/>
</dbReference>
<evidence type="ECO:0000313" key="6">
    <source>
        <dbReference type="Proteomes" id="UP000255139"/>
    </source>
</evidence>
<evidence type="ECO:0000313" key="4">
    <source>
        <dbReference type="EMBL" id="TLD98277.1"/>
    </source>
</evidence>
<dbReference type="Gene3D" id="3.20.20.70">
    <property type="entry name" value="Aldolase class I"/>
    <property type="match status" value="1"/>
</dbReference>
<dbReference type="AlphaFoldDB" id="A0A099U0X6"/>
<gene>
    <name evidence="4" type="ORF">LS73_009120</name>
    <name evidence="3" type="ORF">NCTC12714_00359</name>
</gene>
<accession>A0A099U0X6</accession>
<reference evidence="4 5" key="1">
    <citation type="journal article" date="2014" name="Genome Announc.">
        <title>Draft genome sequences of eight enterohepatic helicobacter species isolated from both laboratory and wild rodents.</title>
        <authorList>
            <person name="Sheh A."/>
            <person name="Shen Z."/>
            <person name="Fox J.G."/>
        </authorList>
    </citation>
    <scope>NUCLEOTIDE SEQUENCE [LARGE SCALE GENOMIC DNA]</scope>
    <source>
        <strain evidence="4 5">ST1</strain>
    </source>
</reference>
<sequence length="182" mass="20949">MLQSLIESSLNRLNITLHTLPNETYNDDKSLKRIKRFYAKLGLQAPDIQVIPNQSCISSMRLDNLNLIVTAMNWGKIGNDRGGEIGSLSISNRKEPCVRVFREIFIDYRGFAHLCCNVYYDRGKPIGNVAKQSLEEIFCNNHAWRKALFSYHDKPKPCQTCKDSGFSKPEWNDKQKRDSKYG</sequence>
<dbReference type="Proteomes" id="UP000029922">
    <property type="component" value="Unassembled WGS sequence"/>
</dbReference>
<dbReference type="OrthoDB" id="9805809at2"/>
<feature type="compositionally biased region" description="Basic and acidic residues" evidence="1">
    <location>
        <begin position="170"/>
        <end position="182"/>
    </location>
</feature>
<proteinExistence type="predicted"/>
<dbReference type="InterPro" id="IPR013785">
    <property type="entry name" value="Aldolase_TIM"/>
</dbReference>
<dbReference type="InterPro" id="IPR023885">
    <property type="entry name" value="4Fe4S-binding_SPASM_dom"/>
</dbReference>
<dbReference type="RefSeq" id="WP_034558061.1">
    <property type="nucleotide sequence ID" value="NZ_FZML01000060.1"/>
</dbReference>
<dbReference type="Pfam" id="PF13186">
    <property type="entry name" value="SPASM"/>
    <property type="match status" value="1"/>
</dbReference>
<dbReference type="InterPro" id="IPR058240">
    <property type="entry name" value="rSAM_sf"/>
</dbReference>
<dbReference type="Proteomes" id="UP000255139">
    <property type="component" value="Unassembled WGS sequence"/>
</dbReference>
<evidence type="ECO:0000313" key="5">
    <source>
        <dbReference type="Proteomes" id="UP000029922"/>
    </source>
</evidence>
<dbReference type="SUPFAM" id="SSF102114">
    <property type="entry name" value="Radical SAM enzymes"/>
    <property type="match status" value="1"/>
</dbReference>
<protein>
    <recommendedName>
        <fullName evidence="2">4Fe4S-binding SPASM domain-containing protein</fullName>
    </recommendedName>
</protein>
<organism evidence="3 6">
    <name type="scientific">Helicobacter muridarum</name>
    <dbReference type="NCBI Taxonomy" id="216"/>
    <lineage>
        <taxon>Bacteria</taxon>
        <taxon>Pseudomonadati</taxon>
        <taxon>Campylobacterota</taxon>
        <taxon>Epsilonproteobacteria</taxon>
        <taxon>Campylobacterales</taxon>
        <taxon>Helicobacteraceae</taxon>
        <taxon>Helicobacter</taxon>
    </lineage>
</organism>
<reference evidence="3 6" key="2">
    <citation type="submission" date="2018-06" db="EMBL/GenBank/DDBJ databases">
        <authorList>
            <consortium name="Pathogen Informatics"/>
            <person name="Doyle S."/>
        </authorList>
    </citation>
    <scope>NUCLEOTIDE SEQUENCE [LARGE SCALE GENOMIC DNA]</scope>
    <source>
        <strain evidence="3 6">NCTC12714</strain>
    </source>
</reference>
<dbReference type="CDD" id="cd21109">
    <property type="entry name" value="SPASM"/>
    <property type="match status" value="1"/>
</dbReference>
<feature type="region of interest" description="Disordered" evidence="1">
    <location>
        <begin position="162"/>
        <end position="182"/>
    </location>
</feature>
<feature type="domain" description="4Fe4S-binding SPASM" evidence="2">
    <location>
        <begin position="97"/>
        <end position="162"/>
    </location>
</feature>
<name>A0A099U0X6_9HELI</name>